<comment type="similarity">
    <text evidence="1 2">Belongs to the calycin superfamily. Lipocalin family.</text>
</comment>
<keyword evidence="2" id="KW-0732">Signal</keyword>
<evidence type="ECO:0000256" key="3">
    <source>
        <dbReference type="PIRSR" id="PIRSR036893-52"/>
    </source>
</evidence>
<accession>A0A3E4N2Q4</accession>
<keyword evidence="11" id="KW-1185">Reference proteome</keyword>
<evidence type="ECO:0000313" key="10">
    <source>
        <dbReference type="Proteomes" id="UP000260780"/>
    </source>
</evidence>
<dbReference type="AlphaFoldDB" id="A0A3E4N2Q4"/>
<dbReference type="EMBL" id="QRQK01000006">
    <property type="protein sequence ID" value="RHM99435.1"/>
    <property type="molecule type" value="Genomic_DNA"/>
</dbReference>
<dbReference type="InterPro" id="IPR012674">
    <property type="entry name" value="Calycin"/>
</dbReference>
<evidence type="ECO:0000256" key="2">
    <source>
        <dbReference type="PIRNR" id="PIRNR036893"/>
    </source>
</evidence>
<dbReference type="SUPFAM" id="SSF50814">
    <property type="entry name" value="Lipocalins"/>
    <property type="match status" value="1"/>
</dbReference>
<evidence type="ECO:0000256" key="1">
    <source>
        <dbReference type="ARBA" id="ARBA00006889"/>
    </source>
</evidence>
<dbReference type="Proteomes" id="UP000260862">
    <property type="component" value="Unassembled WGS sequence"/>
</dbReference>
<evidence type="ECO:0000313" key="5">
    <source>
        <dbReference type="EMBL" id="RGK56292.1"/>
    </source>
</evidence>
<evidence type="ECO:0000313" key="7">
    <source>
        <dbReference type="EMBL" id="RGS09300.1"/>
    </source>
</evidence>
<dbReference type="InterPro" id="IPR047202">
    <property type="entry name" value="Lipocalin_Blc-like_dom"/>
</dbReference>
<protein>
    <submittedName>
        <fullName evidence="5">Lipocalin</fullName>
    </submittedName>
</protein>
<dbReference type="PANTHER" id="PTHR10612:SF34">
    <property type="entry name" value="APOLIPOPROTEIN D"/>
    <property type="match status" value="1"/>
</dbReference>
<evidence type="ECO:0000313" key="13">
    <source>
        <dbReference type="Proteomes" id="UP000285109"/>
    </source>
</evidence>
<organism evidence="5 11">
    <name type="scientific">Phocaeicola plebeius</name>
    <dbReference type="NCBI Taxonomy" id="310297"/>
    <lineage>
        <taxon>Bacteria</taxon>
        <taxon>Pseudomonadati</taxon>
        <taxon>Bacteroidota</taxon>
        <taxon>Bacteroidia</taxon>
        <taxon>Bacteroidales</taxon>
        <taxon>Bacteroidaceae</taxon>
        <taxon>Phocaeicola</taxon>
    </lineage>
</organism>
<evidence type="ECO:0000313" key="12">
    <source>
        <dbReference type="Proteomes" id="UP000283485"/>
    </source>
</evidence>
<feature type="chain" id="PRO_5041784657" evidence="2">
    <location>
        <begin position="20"/>
        <end position="170"/>
    </location>
</feature>
<feature type="lipid moiety-binding region" description="S-diacylglycerol cysteine" evidence="3">
    <location>
        <position position="17"/>
    </location>
</feature>
<evidence type="ECO:0000313" key="8">
    <source>
        <dbReference type="EMBL" id="RHF91736.1"/>
    </source>
</evidence>
<dbReference type="PANTHER" id="PTHR10612">
    <property type="entry name" value="APOLIPOPROTEIN D"/>
    <property type="match status" value="1"/>
</dbReference>
<feature type="signal peptide" evidence="2">
    <location>
        <begin position="1"/>
        <end position="19"/>
    </location>
</feature>
<keyword evidence="3" id="KW-0449">Lipoprotein</keyword>
<dbReference type="InterPro" id="IPR000566">
    <property type="entry name" value="Lipocln_cytosolic_FA-bd_dom"/>
</dbReference>
<comment type="caution">
    <text evidence="5">The sequence shown here is derived from an EMBL/GenBank/DDBJ whole genome shotgun (WGS) entry which is preliminary data.</text>
</comment>
<proteinExistence type="inferred from homology"/>
<dbReference type="CDD" id="cd19438">
    <property type="entry name" value="lipocalin_Blc-like"/>
    <property type="match status" value="1"/>
</dbReference>
<sequence>MKHILILLCALLGLGSCQSGNSTEIDNRTVQTFDVPRFMGKWHEIARYDHRFEKGMTRVTATYTLLSNGRIEVLNAGYKDGKYKEIKGKAKQPDPNDPGKLKVSFFLWFYADYYVLDIDPDYRYVLIGSSSDKYLWIMSREETLPDEVLQELIGKLRQRGYDTDKLVFNK</sequence>
<dbReference type="GO" id="GO:0006950">
    <property type="term" value="P:response to stress"/>
    <property type="evidence" value="ECO:0007669"/>
    <property type="project" value="UniProtKB-ARBA"/>
</dbReference>
<dbReference type="PIRSF" id="PIRSF036893">
    <property type="entry name" value="Lipocalin_ApoD"/>
    <property type="match status" value="1"/>
</dbReference>
<feature type="domain" description="Lipocalin/cytosolic fatty-acid binding" evidence="4">
    <location>
        <begin position="33"/>
        <end position="168"/>
    </location>
</feature>
<reference evidence="10 11" key="1">
    <citation type="submission" date="2018-08" db="EMBL/GenBank/DDBJ databases">
        <title>A genome reference for cultivated species of the human gut microbiota.</title>
        <authorList>
            <person name="Zou Y."/>
            <person name="Xue W."/>
            <person name="Luo G."/>
        </authorList>
    </citation>
    <scope>NUCLEOTIDE SEQUENCE [LARGE SCALE GENOMIC DNA]</scope>
    <source>
        <strain evidence="7 14">AF24-16AC</strain>
        <strain evidence="9 13">AF31-28B-AC</strain>
        <strain evidence="8 12">AM23-23</strain>
        <strain evidence="6 10">OM08-14</strain>
        <strain evidence="5 11">TF10-3AC</strain>
    </source>
</reference>
<dbReference type="Proteomes" id="UP000260780">
    <property type="component" value="Unassembled WGS sequence"/>
</dbReference>
<dbReference type="RefSeq" id="WP_117672164.1">
    <property type="nucleotide sequence ID" value="NZ_CABOGR010000011.1"/>
</dbReference>
<evidence type="ECO:0000313" key="14">
    <source>
        <dbReference type="Proteomes" id="UP000285750"/>
    </source>
</evidence>
<dbReference type="PROSITE" id="PS51257">
    <property type="entry name" value="PROKAR_LIPOPROTEIN"/>
    <property type="match status" value="1"/>
</dbReference>
<dbReference type="EMBL" id="QSTF01000025">
    <property type="protein sequence ID" value="RGM38691.1"/>
    <property type="molecule type" value="Genomic_DNA"/>
</dbReference>
<evidence type="ECO:0000313" key="11">
    <source>
        <dbReference type="Proteomes" id="UP000260862"/>
    </source>
</evidence>
<evidence type="ECO:0000259" key="4">
    <source>
        <dbReference type="Pfam" id="PF08212"/>
    </source>
</evidence>
<dbReference type="Gene3D" id="2.40.128.20">
    <property type="match status" value="1"/>
</dbReference>
<name>A0A3E4N2Q4_9BACT</name>
<keyword evidence="3" id="KW-0564">Palmitate</keyword>
<dbReference type="PRINTS" id="PR01171">
    <property type="entry name" value="BCTLIPOCALIN"/>
</dbReference>
<dbReference type="EMBL" id="QRHQ01000008">
    <property type="protein sequence ID" value="RHF91736.1"/>
    <property type="molecule type" value="Genomic_DNA"/>
</dbReference>
<dbReference type="InterPro" id="IPR002446">
    <property type="entry name" value="Lipocalin_bac"/>
</dbReference>
<evidence type="ECO:0000313" key="9">
    <source>
        <dbReference type="EMBL" id="RHM99435.1"/>
    </source>
</evidence>
<dbReference type="InterPro" id="IPR022271">
    <property type="entry name" value="Lipocalin_ApoD"/>
</dbReference>
<evidence type="ECO:0000313" key="6">
    <source>
        <dbReference type="EMBL" id="RGM38691.1"/>
    </source>
</evidence>
<gene>
    <name evidence="8" type="ORF">DW653_06100</name>
    <name evidence="7" type="ORF">DWY14_03340</name>
    <name evidence="9" type="ORF">DWZ34_04795</name>
    <name evidence="6" type="ORF">DXC17_10120</name>
    <name evidence="5" type="ORF">DXD04_07210</name>
</gene>
<dbReference type="Pfam" id="PF08212">
    <property type="entry name" value="Lipocalin_2"/>
    <property type="match status" value="1"/>
</dbReference>
<dbReference type="Proteomes" id="UP000285750">
    <property type="component" value="Unassembled WGS sequence"/>
</dbReference>
<dbReference type="Proteomes" id="UP000285109">
    <property type="component" value="Unassembled WGS sequence"/>
</dbReference>
<dbReference type="EMBL" id="QSQT01000011">
    <property type="protein sequence ID" value="RGK56292.1"/>
    <property type="molecule type" value="Genomic_DNA"/>
</dbReference>
<dbReference type="Proteomes" id="UP000283485">
    <property type="component" value="Unassembled WGS sequence"/>
</dbReference>
<feature type="lipid moiety-binding region" description="N-palmitoyl cysteine" evidence="3">
    <location>
        <position position="17"/>
    </location>
</feature>
<dbReference type="EMBL" id="QRUY01000005">
    <property type="protein sequence ID" value="RGS09300.1"/>
    <property type="molecule type" value="Genomic_DNA"/>
</dbReference>